<dbReference type="InterPro" id="IPR029063">
    <property type="entry name" value="SAM-dependent_MTases_sf"/>
</dbReference>
<protein>
    <recommendedName>
        <fullName evidence="2">Methyltransferase type 12 domain-containing protein</fullName>
    </recommendedName>
</protein>
<dbReference type="CDD" id="cd02440">
    <property type="entry name" value="AdoMet_MTases"/>
    <property type="match status" value="1"/>
</dbReference>
<dbReference type="SUPFAM" id="SSF53335">
    <property type="entry name" value="S-adenosyl-L-methionine-dependent methyltransferases"/>
    <property type="match status" value="1"/>
</dbReference>
<comment type="similarity">
    <text evidence="1">Belongs to the methyltransferase superfamily. LaeA methyltransferase family.</text>
</comment>
<proteinExistence type="inferred from homology"/>
<dbReference type="InterPro" id="IPR013217">
    <property type="entry name" value="Methyltransf_12"/>
</dbReference>
<reference evidence="3 4" key="1">
    <citation type="journal article" date="2024" name="IMA Fungus">
        <title>Apiospora arundinis, a panoply of carbohydrate-active enzymes and secondary metabolites.</title>
        <authorList>
            <person name="Sorensen T."/>
            <person name="Petersen C."/>
            <person name="Muurmann A.T."/>
            <person name="Christiansen J.V."/>
            <person name="Brundto M.L."/>
            <person name="Overgaard C.K."/>
            <person name="Boysen A.T."/>
            <person name="Wollenberg R.D."/>
            <person name="Larsen T.O."/>
            <person name="Sorensen J.L."/>
            <person name="Nielsen K.L."/>
            <person name="Sondergaard T.E."/>
        </authorList>
    </citation>
    <scope>NUCLEOTIDE SEQUENCE [LARGE SCALE GENOMIC DNA]</scope>
    <source>
        <strain evidence="3 4">AAU 773</strain>
    </source>
</reference>
<organism evidence="3 4">
    <name type="scientific">Apiospora arundinis</name>
    <dbReference type="NCBI Taxonomy" id="335852"/>
    <lineage>
        <taxon>Eukaryota</taxon>
        <taxon>Fungi</taxon>
        <taxon>Dikarya</taxon>
        <taxon>Ascomycota</taxon>
        <taxon>Pezizomycotina</taxon>
        <taxon>Sordariomycetes</taxon>
        <taxon>Xylariomycetidae</taxon>
        <taxon>Amphisphaeriales</taxon>
        <taxon>Apiosporaceae</taxon>
        <taxon>Apiospora</taxon>
    </lineage>
</organism>
<dbReference type="Proteomes" id="UP001390339">
    <property type="component" value="Unassembled WGS sequence"/>
</dbReference>
<dbReference type="PANTHER" id="PTHR43591">
    <property type="entry name" value="METHYLTRANSFERASE"/>
    <property type="match status" value="1"/>
</dbReference>
<evidence type="ECO:0000259" key="2">
    <source>
        <dbReference type="Pfam" id="PF08242"/>
    </source>
</evidence>
<evidence type="ECO:0000256" key="1">
    <source>
        <dbReference type="ARBA" id="ARBA00038158"/>
    </source>
</evidence>
<dbReference type="Pfam" id="PF08242">
    <property type="entry name" value="Methyltransf_12"/>
    <property type="match status" value="1"/>
</dbReference>
<keyword evidence="4" id="KW-1185">Reference proteome</keyword>
<accession>A0ABR2HKE7</accession>
<feature type="domain" description="Methyltransferase type 12" evidence="2">
    <location>
        <begin position="51"/>
        <end position="146"/>
    </location>
</feature>
<comment type="caution">
    <text evidence="3">The sequence shown here is derived from an EMBL/GenBank/DDBJ whole genome shotgun (WGS) entry which is preliminary data.</text>
</comment>
<gene>
    <name evidence="3" type="ORF">PGQ11_015112</name>
</gene>
<dbReference type="PANTHER" id="PTHR43591:SF96">
    <property type="entry name" value="PUTATIVE-RELATED"/>
    <property type="match status" value="1"/>
</dbReference>
<evidence type="ECO:0000313" key="4">
    <source>
        <dbReference type="Proteomes" id="UP001390339"/>
    </source>
</evidence>
<name>A0ABR2HKE7_9PEZI</name>
<dbReference type="Gene3D" id="3.40.50.150">
    <property type="entry name" value="Vaccinia Virus protein VP39"/>
    <property type="match status" value="1"/>
</dbReference>
<sequence length="275" mass="30538">MEPTDSSTDYVLGRDPNASIRLDAQHLLWRMHRGHILDPMIQVREDMAIAELGCGTGCWLFDLAQQLPISVQLHGYDISDEQFPAADLWPHNVELGVLDSLADPPAFLKAKYDVIHLRMWASNVGTSDSRDLIRHASKLLKPGGYIQWEEADLIHQVVSPGIAKEIEHGLTNFFKLVGLDYSWAHKLPATLESEGLAVLHYGKDAFQGYSTYLCTTTYLAALLEIITGVVRSGRTSRTVADPHMSAVEELLKRHTGAIVYNWGPLSILAKKPGSE</sequence>
<evidence type="ECO:0000313" key="3">
    <source>
        <dbReference type="EMBL" id="KAK8848632.1"/>
    </source>
</evidence>
<dbReference type="EMBL" id="JAPCWZ010000010">
    <property type="protein sequence ID" value="KAK8848632.1"/>
    <property type="molecule type" value="Genomic_DNA"/>
</dbReference>